<sequence length="108" mass="12528">MNKLKARKIYLSLKKLKIQQLAYHHTLCSKKVSSPIAKRNIIFGKVETTFFLIIDNIIMEYIKKYTEAKALQILRTKLILPIPKLYAFIAILCILGAYQTKNLPISYL</sequence>
<keyword evidence="1" id="KW-1133">Transmembrane helix</keyword>
<keyword evidence="1" id="KW-0472">Membrane</keyword>
<evidence type="ECO:0000256" key="1">
    <source>
        <dbReference type="SAM" id="Phobius"/>
    </source>
</evidence>
<name>A0A834MMR9_VESGE</name>
<proteinExistence type="predicted"/>
<keyword evidence="1" id="KW-0812">Transmembrane</keyword>
<accession>A0A834MMR9</accession>
<reference evidence="2" key="1">
    <citation type="journal article" date="2020" name="G3 (Bethesda)">
        <title>High-Quality Assemblies for Three Invasive Social Wasps from the &lt;i&gt;Vespula&lt;/i&gt; Genus.</title>
        <authorList>
            <person name="Harrop T.W.R."/>
            <person name="Guhlin J."/>
            <person name="McLaughlin G.M."/>
            <person name="Permina E."/>
            <person name="Stockwell P."/>
            <person name="Gilligan J."/>
            <person name="Le Lec M.F."/>
            <person name="Gruber M.A.M."/>
            <person name="Quinn O."/>
            <person name="Lovegrove M."/>
            <person name="Duncan E.J."/>
            <person name="Remnant E.J."/>
            <person name="Van Eeckhoven J."/>
            <person name="Graham B."/>
            <person name="Knapp R.A."/>
            <person name="Langford K.W."/>
            <person name="Kronenberg Z."/>
            <person name="Press M.O."/>
            <person name="Eacker S.M."/>
            <person name="Wilson-Rankin E.E."/>
            <person name="Purcell J."/>
            <person name="Lester P.J."/>
            <person name="Dearden P.K."/>
        </authorList>
    </citation>
    <scope>NUCLEOTIDE SEQUENCE</scope>
    <source>
        <strain evidence="2">Linc-1</strain>
    </source>
</reference>
<organism evidence="2 3">
    <name type="scientific">Vespula germanica</name>
    <name type="common">German yellow jacket</name>
    <name type="synonym">Paravespula germanica</name>
    <dbReference type="NCBI Taxonomy" id="30212"/>
    <lineage>
        <taxon>Eukaryota</taxon>
        <taxon>Metazoa</taxon>
        <taxon>Ecdysozoa</taxon>
        <taxon>Arthropoda</taxon>
        <taxon>Hexapoda</taxon>
        <taxon>Insecta</taxon>
        <taxon>Pterygota</taxon>
        <taxon>Neoptera</taxon>
        <taxon>Endopterygota</taxon>
        <taxon>Hymenoptera</taxon>
        <taxon>Apocrita</taxon>
        <taxon>Aculeata</taxon>
        <taxon>Vespoidea</taxon>
        <taxon>Vespidae</taxon>
        <taxon>Vespinae</taxon>
        <taxon>Vespula</taxon>
    </lineage>
</organism>
<protein>
    <submittedName>
        <fullName evidence="2">Uncharacterized protein</fullName>
    </submittedName>
</protein>
<gene>
    <name evidence="2" type="ORF">HZH68_017107</name>
</gene>
<dbReference type="AlphaFoldDB" id="A0A834MMR9"/>
<dbReference type="Proteomes" id="UP000617340">
    <property type="component" value="Unassembled WGS sequence"/>
</dbReference>
<dbReference type="EMBL" id="JACSDZ010000025">
    <property type="protein sequence ID" value="KAF7379262.1"/>
    <property type="molecule type" value="Genomic_DNA"/>
</dbReference>
<evidence type="ECO:0000313" key="2">
    <source>
        <dbReference type="EMBL" id="KAF7379262.1"/>
    </source>
</evidence>
<evidence type="ECO:0000313" key="3">
    <source>
        <dbReference type="Proteomes" id="UP000617340"/>
    </source>
</evidence>
<keyword evidence="3" id="KW-1185">Reference proteome</keyword>
<comment type="caution">
    <text evidence="2">The sequence shown here is derived from an EMBL/GenBank/DDBJ whole genome shotgun (WGS) entry which is preliminary data.</text>
</comment>
<feature type="transmembrane region" description="Helical" evidence="1">
    <location>
        <begin position="78"/>
        <end position="98"/>
    </location>
</feature>